<feature type="transmembrane region" description="Helical" evidence="1">
    <location>
        <begin position="24"/>
        <end position="44"/>
    </location>
</feature>
<dbReference type="SUPFAM" id="SSF81324">
    <property type="entry name" value="Voltage-gated potassium channels"/>
    <property type="match status" value="1"/>
</dbReference>
<dbReference type="Pfam" id="PF07885">
    <property type="entry name" value="Ion_trans_2"/>
    <property type="match status" value="1"/>
</dbReference>
<protein>
    <submittedName>
        <fullName evidence="3">Potassium channel family protein</fullName>
    </submittedName>
</protein>
<name>A0AAJ1AJ76_9BACT</name>
<keyword evidence="1" id="KW-0472">Membrane</keyword>
<organism evidence="3 4">
    <name type="scientific">Candidatus Methylomirabilis tolerans</name>
    <dbReference type="NCBI Taxonomy" id="3123416"/>
    <lineage>
        <taxon>Bacteria</taxon>
        <taxon>Candidatus Methylomirabilota</taxon>
        <taxon>Candidatus Methylomirabilia</taxon>
        <taxon>Candidatus Methylomirabilales</taxon>
        <taxon>Candidatus Methylomirabilaceae</taxon>
        <taxon>Candidatus Methylomirabilis</taxon>
    </lineage>
</organism>
<evidence type="ECO:0000256" key="1">
    <source>
        <dbReference type="SAM" id="Phobius"/>
    </source>
</evidence>
<evidence type="ECO:0000313" key="3">
    <source>
        <dbReference type="EMBL" id="MBZ0160779.1"/>
    </source>
</evidence>
<dbReference type="PANTHER" id="PTHR10153">
    <property type="entry name" value="SMALL CONDUCTANCE CALCIUM-ACTIVATED POTASSIUM CHANNEL"/>
    <property type="match status" value="1"/>
</dbReference>
<keyword evidence="1" id="KW-0812">Transmembrane</keyword>
<dbReference type="GO" id="GO:0016020">
    <property type="term" value="C:membrane"/>
    <property type="evidence" value="ECO:0007669"/>
    <property type="project" value="InterPro"/>
</dbReference>
<feature type="domain" description="Potassium channel" evidence="2">
    <location>
        <begin position="144"/>
        <end position="220"/>
    </location>
</feature>
<reference evidence="3 4" key="1">
    <citation type="journal article" date="2021" name="bioRxiv">
        <title>Unraveling nitrogen, sulfur and carbon metabolic pathways and microbial community transcriptional responses to substrate deprivation and toxicity stresses in a bioreactor mimicking anoxic brackish coastal sediment conditions.</title>
        <authorList>
            <person name="Martins P.D."/>
            <person name="Echeveste M.J."/>
            <person name="Arshad A."/>
            <person name="Kurth J."/>
            <person name="Ouboter H."/>
            <person name="Jetten M.S.M."/>
            <person name="Welte C.U."/>
        </authorList>
    </citation>
    <scope>NUCLEOTIDE SEQUENCE [LARGE SCALE GENOMIC DNA]</scope>
    <source>
        <strain evidence="3">MAG_38</strain>
    </source>
</reference>
<gene>
    <name evidence="3" type="ORF">K8G79_11700</name>
</gene>
<dbReference type="Gene3D" id="1.10.287.70">
    <property type="match status" value="1"/>
</dbReference>
<dbReference type="Proteomes" id="UP001197609">
    <property type="component" value="Unassembled WGS sequence"/>
</dbReference>
<dbReference type="AlphaFoldDB" id="A0AAJ1AJ76"/>
<feature type="transmembrane region" description="Helical" evidence="1">
    <location>
        <begin position="98"/>
        <end position="119"/>
    </location>
</feature>
<keyword evidence="3" id="KW-0406">Ion transport</keyword>
<accession>A0AAJ1AJ76</accession>
<comment type="caution">
    <text evidence="3">The sequence shown here is derived from an EMBL/GenBank/DDBJ whole genome shotgun (WGS) entry which is preliminary data.</text>
</comment>
<evidence type="ECO:0000259" key="2">
    <source>
        <dbReference type="Pfam" id="PF07885"/>
    </source>
</evidence>
<dbReference type="InterPro" id="IPR013099">
    <property type="entry name" value="K_chnl_dom"/>
</dbReference>
<feature type="transmembrane region" description="Helical" evidence="1">
    <location>
        <begin position="50"/>
        <end position="67"/>
    </location>
</feature>
<evidence type="ECO:0000313" key="4">
    <source>
        <dbReference type="Proteomes" id="UP001197609"/>
    </source>
</evidence>
<proteinExistence type="predicted"/>
<keyword evidence="1" id="KW-1133">Transmembrane helix</keyword>
<dbReference type="InterPro" id="IPR015449">
    <property type="entry name" value="K_chnl_Ca-activ_SK"/>
</dbReference>
<keyword evidence="3" id="KW-0407">Ion channel</keyword>
<dbReference type="EMBL" id="JAIOIU010000147">
    <property type="protein sequence ID" value="MBZ0160779.1"/>
    <property type="molecule type" value="Genomic_DNA"/>
</dbReference>
<feature type="transmembrane region" description="Helical" evidence="1">
    <location>
        <begin position="172"/>
        <end position="189"/>
    </location>
</feature>
<feature type="transmembrane region" description="Helical" evidence="1">
    <location>
        <begin position="196"/>
        <end position="221"/>
    </location>
</feature>
<keyword evidence="3" id="KW-0813">Transport</keyword>
<feature type="transmembrane region" description="Helical" evidence="1">
    <location>
        <begin position="131"/>
        <end position="152"/>
    </location>
</feature>
<dbReference type="GO" id="GO:0016286">
    <property type="term" value="F:small conductance calcium-activated potassium channel activity"/>
    <property type="evidence" value="ECO:0007669"/>
    <property type="project" value="InterPro"/>
</dbReference>
<feature type="transmembrane region" description="Helical" evidence="1">
    <location>
        <begin position="74"/>
        <end position="92"/>
    </location>
</feature>
<sequence length="227" mass="24588">MSEVIKDRAGSLHALQSAYFSRRYAILFYMLLLTMVAAPIVTALELTGALMESFLAASLLAAVAPVGTGKDRRILLTIVAVVWLARPITAWFDHPALSVMTLVMWTLIGLFAAAGALRFAMRAASVDAEHVYAALSAYLLAGIFFGLLYWVIEQIWPATFTVTDHFSRASAMYFSFVTLATLGYGDIVPRTDVARGLAIVEGVGGQLFLAVMVARLVSLYVRGKTGD</sequence>